<reference evidence="3" key="1">
    <citation type="journal article" date="2013" name="Nat. Commun.">
        <title>Whole-genome sequencing of Oryza brachyantha reveals mechanisms underlying Oryza genome evolution.</title>
        <authorList>
            <person name="Chen J."/>
            <person name="Huang Q."/>
            <person name="Gao D."/>
            <person name="Wang J."/>
            <person name="Lang Y."/>
            <person name="Liu T."/>
            <person name="Li B."/>
            <person name="Bai Z."/>
            <person name="Luis Goicoechea J."/>
            <person name="Liang C."/>
            <person name="Chen C."/>
            <person name="Zhang W."/>
            <person name="Sun S."/>
            <person name="Liao Y."/>
            <person name="Zhang X."/>
            <person name="Yang L."/>
            <person name="Song C."/>
            <person name="Wang M."/>
            <person name="Shi J."/>
            <person name="Liu G."/>
            <person name="Liu J."/>
            <person name="Zhou H."/>
            <person name="Zhou W."/>
            <person name="Yu Q."/>
            <person name="An N."/>
            <person name="Chen Y."/>
            <person name="Cai Q."/>
            <person name="Wang B."/>
            <person name="Liu B."/>
            <person name="Min J."/>
            <person name="Huang Y."/>
            <person name="Wu H."/>
            <person name="Li Z."/>
            <person name="Zhang Y."/>
            <person name="Yin Y."/>
            <person name="Song W."/>
            <person name="Jiang J."/>
            <person name="Jackson S.A."/>
            <person name="Wing R.A."/>
            <person name="Wang J."/>
            <person name="Chen M."/>
        </authorList>
    </citation>
    <scope>NUCLEOTIDE SEQUENCE [LARGE SCALE GENOMIC DNA]</scope>
    <source>
        <strain evidence="3">cv. IRGC 101232</strain>
    </source>
</reference>
<dbReference type="eggNOG" id="ENOG502R3SG">
    <property type="taxonomic scope" value="Eukaryota"/>
</dbReference>
<dbReference type="PANTHER" id="PTHR33286">
    <property type="entry name" value="BIFUNCTIONAL INHIBITOR/LIPID-TRANSFER PROTEIN/SEED STORAGE 2S ALBUMIN SUPERFAMILY PROTEIN"/>
    <property type="match status" value="1"/>
</dbReference>
<dbReference type="HOGENOM" id="CLU_141918_1_1_1"/>
<dbReference type="EnsemblPlants" id="OB11G11670.1">
    <property type="protein sequence ID" value="OB11G11670.1"/>
    <property type="gene ID" value="OB11G11670"/>
</dbReference>
<keyword evidence="1" id="KW-0732">Signal</keyword>
<organism evidence="3">
    <name type="scientific">Oryza brachyantha</name>
    <name type="common">malo sina</name>
    <dbReference type="NCBI Taxonomy" id="4533"/>
    <lineage>
        <taxon>Eukaryota</taxon>
        <taxon>Viridiplantae</taxon>
        <taxon>Streptophyta</taxon>
        <taxon>Embryophyta</taxon>
        <taxon>Tracheophyta</taxon>
        <taxon>Spermatophyta</taxon>
        <taxon>Magnoliopsida</taxon>
        <taxon>Liliopsida</taxon>
        <taxon>Poales</taxon>
        <taxon>Poaceae</taxon>
        <taxon>BOP clade</taxon>
        <taxon>Oryzoideae</taxon>
        <taxon>Oryzeae</taxon>
        <taxon>Oryzinae</taxon>
        <taxon>Oryza</taxon>
    </lineage>
</organism>
<dbReference type="Gramene" id="OB11G11670.1">
    <property type="protein sequence ID" value="OB11G11670.1"/>
    <property type="gene ID" value="OB11G11670"/>
</dbReference>
<dbReference type="OMA" id="DENMHEC"/>
<dbReference type="PANTHER" id="PTHR33286:SF16">
    <property type="entry name" value="BIFUNCTIONAL INHIBITOR_PLANT LIPID TRANSFER PROTEIN_SEED STORAGE HELICAL DOMAIN-CONTAINING PROTEIN"/>
    <property type="match status" value="1"/>
</dbReference>
<dbReference type="InterPro" id="IPR016140">
    <property type="entry name" value="Bifunc_inhib/LTP/seed_store"/>
</dbReference>
<evidence type="ECO:0000313" key="3">
    <source>
        <dbReference type="EnsemblPlants" id="OB11G11670.1"/>
    </source>
</evidence>
<name>J3N5T1_ORYBR</name>
<evidence type="ECO:0000256" key="1">
    <source>
        <dbReference type="SAM" id="SignalP"/>
    </source>
</evidence>
<sequence>MKTAIARVIGVFCILVIIAISSPSSLQAEGCEREKDIVMNKDGCYHNIESRLGDQFPKRHSHCCQMVRSADVNCIRNKFTETDKTKIALSKWVNVARVCGNPLHRGTDCAGYRVPLRKKL</sequence>
<protein>
    <recommendedName>
        <fullName evidence="2">Bifunctional inhibitor/plant lipid transfer protein/seed storage helical domain-containing protein</fullName>
    </recommendedName>
</protein>
<feature type="signal peptide" evidence="1">
    <location>
        <begin position="1"/>
        <end position="28"/>
    </location>
</feature>
<keyword evidence="4" id="KW-1185">Reference proteome</keyword>
<evidence type="ECO:0000259" key="2">
    <source>
        <dbReference type="Pfam" id="PF14368"/>
    </source>
</evidence>
<feature type="domain" description="Bifunctional inhibitor/plant lipid transfer protein/seed storage helical" evidence="2">
    <location>
        <begin position="15"/>
        <end position="109"/>
    </location>
</feature>
<evidence type="ECO:0000313" key="4">
    <source>
        <dbReference type="Proteomes" id="UP000006038"/>
    </source>
</evidence>
<dbReference type="AlphaFoldDB" id="J3N5T1"/>
<reference evidence="3" key="2">
    <citation type="submission" date="2013-04" db="UniProtKB">
        <authorList>
            <consortium name="EnsemblPlants"/>
        </authorList>
    </citation>
    <scope>IDENTIFICATION</scope>
</reference>
<feature type="chain" id="PRO_5003774650" description="Bifunctional inhibitor/plant lipid transfer protein/seed storage helical domain-containing protein" evidence="1">
    <location>
        <begin position="29"/>
        <end position="120"/>
    </location>
</feature>
<accession>J3N5T1</accession>
<proteinExistence type="predicted"/>
<dbReference type="Proteomes" id="UP000006038">
    <property type="component" value="Chromosome 11"/>
</dbReference>
<dbReference type="Pfam" id="PF14368">
    <property type="entry name" value="LTP_2"/>
    <property type="match status" value="1"/>
</dbReference>